<dbReference type="Proteomes" id="UP000886858">
    <property type="component" value="Unassembled WGS sequence"/>
</dbReference>
<dbReference type="InterPro" id="IPR048667">
    <property type="entry name" value="Imm5-like"/>
</dbReference>
<dbReference type="AlphaFoldDB" id="A0A9D2L2E2"/>
<proteinExistence type="predicted"/>
<evidence type="ECO:0000313" key="2">
    <source>
        <dbReference type="EMBL" id="HJA94336.1"/>
    </source>
</evidence>
<sequence length="179" mass="19420">MSAPRKMLGDINSPTTTALMRLIETQSKGTLTRWAAARAQERYLPLIPKDTDIFASMDRTLSAVESFLKKELTQKELKPVLTEARSEVKRLADSQTADPVTLAAARAVSTACAVAQTPSNALGFLFYGAAACAYHSAGISAPADICDRLAEEELKKALQSLREIAVPDESHPVSIRWNC</sequence>
<reference evidence="2" key="2">
    <citation type="submission" date="2021-04" db="EMBL/GenBank/DDBJ databases">
        <authorList>
            <person name="Gilroy R."/>
        </authorList>
    </citation>
    <scope>NUCLEOTIDE SEQUENCE</scope>
    <source>
        <strain evidence="2">CHK179-7159</strain>
    </source>
</reference>
<accession>A0A9D2L2E2</accession>
<organism evidence="2 3">
    <name type="scientific">Candidatus Eisenbergiella merdipullorum</name>
    <dbReference type="NCBI Taxonomy" id="2838553"/>
    <lineage>
        <taxon>Bacteria</taxon>
        <taxon>Bacillati</taxon>
        <taxon>Bacillota</taxon>
        <taxon>Clostridia</taxon>
        <taxon>Lachnospirales</taxon>
        <taxon>Lachnospiraceae</taxon>
        <taxon>Eisenbergiella</taxon>
    </lineage>
</organism>
<protein>
    <recommendedName>
        <fullName evidence="1">Imm-5-like domain-containing protein</fullName>
    </recommendedName>
</protein>
<name>A0A9D2L2E2_9FIRM</name>
<evidence type="ECO:0000313" key="3">
    <source>
        <dbReference type="Proteomes" id="UP000886858"/>
    </source>
</evidence>
<dbReference type="Pfam" id="PF21805">
    <property type="entry name" value="Imm5_like"/>
    <property type="match status" value="1"/>
</dbReference>
<gene>
    <name evidence="2" type="ORF">H9717_14695</name>
</gene>
<comment type="caution">
    <text evidence="2">The sequence shown here is derived from an EMBL/GenBank/DDBJ whole genome shotgun (WGS) entry which is preliminary data.</text>
</comment>
<feature type="domain" description="Imm-5-like" evidence="1">
    <location>
        <begin position="22"/>
        <end position="152"/>
    </location>
</feature>
<reference evidence="2" key="1">
    <citation type="journal article" date="2021" name="PeerJ">
        <title>Extensive microbial diversity within the chicken gut microbiome revealed by metagenomics and culture.</title>
        <authorList>
            <person name="Gilroy R."/>
            <person name="Ravi A."/>
            <person name="Getino M."/>
            <person name="Pursley I."/>
            <person name="Horton D.L."/>
            <person name="Alikhan N.F."/>
            <person name="Baker D."/>
            <person name="Gharbi K."/>
            <person name="Hall N."/>
            <person name="Watson M."/>
            <person name="Adriaenssens E.M."/>
            <person name="Foster-Nyarko E."/>
            <person name="Jarju S."/>
            <person name="Secka A."/>
            <person name="Antonio M."/>
            <person name="Oren A."/>
            <person name="Chaudhuri R.R."/>
            <person name="La Ragione R."/>
            <person name="Hildebrand F."/>
            <person name="Pallen M.J."/>
        </authorList>
    </citation>
    <scope>NUCLEOTIDE SEQUENCE</scope>
    <source>
        <strain evidence="2">CHK179-7159</strain>
    </source>
</reference>
<evidence type="ECO:0000259" key="1">
    <source>
        <dbReference type="Pfam" id="PF21805"/>
    </source>
</evidence>
<dbReference type="EMBL" id="DWYY01000169">
    <property type="protein sequence ID" value="HJA94336.1"/>
    <property type="molecule type" value="Genomic_DNA"/>
</dbReference>